<dbReference type="Proteomes" id="UP000231267">
    <property type="component" value="Unassembled WGS sequence"/>
</dbReference>
<dbReference type="Pfam" id="PF21981">
    <property type="entry name" value="RecX_HTH3"/>
    <property type="match status" value="1"/>
</dbReference>
<evidence type="ECO:0000313" key="10">
    <source>
        <dbReference type="Proteomes" id="UP000231267"/>
    </source>
</evidence>
<feature type="domain" description="RecX third three-helical" evidence="7">
    <location>
        <begin position="106"/>
        <end position="152"/>
    </location>
</feature>
<dbReference type="EMBL" id="PFGP01000143">
    <property type="protein sequence ID" value="PIW65835.1"/>
    <property type="molecule type" value="Genomic_DNA"/>
</dbReference>
<comment type="similarity">
    <text evidence="2 5">Belongs to the RecX family.</text>
</comment>
<dbReference type="GO" id="GO:0006282">
    <property type="term" value="P:regulation of DNA repair"/>
    <property type="evidence" value="ECO:0007669"/>
    <property type="project" value="UniProtKB-UniRule"/>
</dbReference>
<evidence type="ECO:0000256" key="3">
    <source>
        <dbReference type="ARBA" id="ARBA00018111"/>
    </source>
</evidence>
<dbReference type="HAMAP" id="MF_01114">
    <property type="entry name" value="RecX"/>
    <property type="match status" value="1"/>
</dbReference>
<evidence type="ECO:0000313" key="9">
    <source>
        <dbReference type="EMBL" id="PIW65835.1"/>
    </source>
</evidence>
<keyword evidence="4 5" id="KW-0963">Cytoplasm</keyword>
<evidence type="ECO:0000256" key="1">
    <source>
        <dbReference type="ARBA" id="ARBA00004496"/>
    </source>
</evidence>
<feature type="domain" description="RecX first three-helical" evidence="8">
    <location>
        <begin position="14"/>
        <end position="47"/>
    </location>
</feature>
<dbReference type="GO" id="GO:0005737">
    <property type="term" value="C:cytoplasm"/>
    <property type="evidence" value="ECO:0007669"/>
    <property type="project" value="UniProtKB-SubCell"/>
</dbReference>
<reference evidence="9 10" key="1">
    <citation type="submission" date="2017-09" db="EMBL/GenBank/DDBJ databases">
        <title>Depth-based differentiation of microbial function through sediment-hosted aquifers and enrichment of novel symbionts in the deep terrestrial subsurface.</title>
        <authorList>
            <person name="Probst A.J."/>
            <person name="Ladd B."/>
            <person name="Jarett J.K."/>
            <person name="Geller-Mcgrath D.E."/>
            <person name="Sieber C.M."/>
            <person name="Emerson J.B."/>
            <person name="Anantharaman K."/>
            <person name="Thomas B.C."/>
            <person name="Malmstrom R."/>
            <person name="Stieglmeier M."/>
            <person name="Klingl A."/>
            <person name="Woyke T."/>
            <person name="Ryan C.M."/>
            <person name="Banfield J.F."/>
        </authorList>
    </citation>
    <scope>NUCLEOTIDE SEQUENCE [LARGE SCALE GENOMIC DNA]</scope>
    <source>
        <strain evidence="9">CG12_big_fil_rev_8_21_14_0_65_43_15</strain>
    </source>
</reference>
<dbReference type="InterPro" id="IPR053925">
    <property type="entry name" value="RecX_HTH_3rd"/>
</dbReference>
<evidence type="ECO:0000259" key="8">
    <source>
        <dbReference type="Pfam" id="PF21982"/>
    </source>
</evidence>
<dbReference type="Gene3D" id="1.10.10.10">
    <property type="entry name" value="Winged helix-like DNA-binding domain superfamily/Winged helix DNA-binding domain"/>
    <property type="match status" value="3"/>
</dbReference>
<dbReference type="InterPro" id="IPR053924">
    <property type="entry name" value="RecX_HTH_2nd"/>
</dbReference>
<name>A0A2J0LD93_9BACT</name>
<dbReference type="Pfam" id="PF21982">
    <property type="entry name" value="RecX_HTH1"/>
    <property type="match status" value="1"/>
</dbReference>
<evidence type="ECO:0000259" key="7">
    <source>
        <dbReference type="Pfam" id="PF21981"/>
    </source>
</evidence>
<gene>
    <name evidence="5" type="primary">recX</name>
    <name evidence="9" type="ORF">COW11_06475</name>
</gene>
<feature type="domain" description="RecX second three-helical" evidence="6">
    <location>
        <begin position="57"/>
        <end position="98"/>
    </location>
</feature>
<dbReference type="Pfam" id="PF02631">
    <property type="entry name" value="RecX_HTH2"/>
    <property type="match status" value="1"/>
</dbReference>
<evidence type="ECO:0000256" key="2">
    <source>
        <dbReference type="ARBA" id="ARBA00009695"/>
    </source>
</evidence>
<comment type="subcellular location">
    <subcellularLocation>
        <location evidence="1 5">Cytoplasm</location>
    </subcellularLocation>
</comment>
<sequence>MPIDDKQLKKATGYAFLLLKYRPRSIAEFTEKLTKRGFSQDIIDELLNDFKKRGFLDDLKFAKLLIQDRIKLKPMGRFKLKQELNAKGISEFDSDDALEAMSGEMDEYEAASKLAQSKLKQFKGVDKVIAKRRLVSFLGRRGFSYDAVFKAVKEAIAK</sequence>
<protein>
    <recommendedName>
        <fullName evidence="3 5">Regulatory protein RecX</fullName>
    </recommendedName>
</protein>
<organism evidence="9 10">
    <name type="scientific">Candidatus Taenaricola geysiri</name>
    <dbReference type="NCBI Taxonomy" id="1974752"/>
    <lineage>
        <taxon>Bacteria</taxon>
        <taxon>Pseudomonadati</taxon>
        <taxon>Candidatus Omnitrophota</taxon>
        <taxon>Candidatus Taenaricola</taxon>
    </lineage>
</organism>
<comment type="function">
    <text evidence="5">Modulates RecA activity.</text>
</comment>
<comment type="caution">
    <text evidence="9">The sequence shown here is derived from an EMBL/GenBank/DDBJ whole genome shotgun (WGS) entry which is preliminary data.</text>
</comment>
<evidence type="ECO:0000256" key="5">
    <source>
        <dbReference type="HAMAP-Rule" id="MF_01114"/>
    </source>
</evidence>
<accession>A0A2J0LD93</accession>
<dbReference type="PANTHER" id="PTHR33602:SF1">
    <property type="entry name" value="REGULATORY PROTEIN RECX FAMILY PROTEIN"/>
    <property type="match status" value="1"/>
</dbReference>
<dbReference type="PANTHER" id="PTHR33602">
    <property type="entry name" value="REGULATORY PROTEIN RECX FAMILY PROTEIN"/>
    <property type="match status" value="1"/>
</dbReference>
<evidence type="ECO:0000259" key="6">
    <source>
        <dbReference type="Pfam" id="PF02631"/>
    </source>
</evidence>
<dbReference type="InterPro" id="IPR003783">
    <property type="entry name" value="Regulatory_RecX"/>
</dbReference>
<dbReference type="InterPro" id="IPR053926">
    <property type="entry name" value="RecX_HTH_1st"/>
</dbReference>
<evidence type="ECO:0000256" key="4">
    <source>
        <dbReference type="ARBA" id="ARBA00022490"/>
    </source>
</evidence>
<proteinExistence type="inferred from homology"/>
<dbReference type="AlphaFoldDB" id="A0A2J0LD93"/>
<dbReference type="InterPro" id="IPR036388">
    <property type="entry name" value="WH-like_DNA-bd_sf"/>
</dbReference>